<protein>
    <submittedName>
        <fullName evidence="1">Uncharacterized protein</fullName>
    </submittedName>
</protein>
<evidence type="ECO:0000313" key="2">
    <source>
        <dbReference type="Proteomes" id="UP000326757"/>
    </source>
</evidence>
<gene>
    <name evidence="1" type="ORF">EYC80_008948</name>
</gene>
<proteinExistence type="predicted"/>
<organism evidence="1 2">
    <name type="scientific">Monilinia laxa</name>
    <name type="common">Brown rot fungus</name>
    <name type="synonym">Sclerotinia laxa</name>
    <dbReference type="NCBI Taxonomy" id="61186"/>
    <lineage>
        <taxon>Eukaryota</taxon>
        <taxon>Fungi</taxon>
        <taxon>Dikarya</taxon>
        <taxon>Ascomycota</taxon>
        <taxon>Pezizomycotina</taxon>
        <taxon>Leotiomycetes</taxon>
        <taxon>Helotiales</taxon>
        <taxon>Sclerotiniaceae</taxon>
        <taxon>Monilinia</taxon>
    </lineage>
</organism>
<dbReference type="Proteomes" id="UP000326757">
    <property type="component" value="Unassembled WGS sequence"/>
</dbReference>
<dbReference type="EMBL" id="VIGI01000009">
    <property type="protein sequence ID" value="KAB8296163.1"/>
    <property type="molecule type" value="Genomic_DNA"/>
</dbReference>
<name>A0A5N6K1X5_MONLA</name>
<comment type="caution">
    <text evidence="1">The sequence shown here is derived from an EMBL/GenBank/DDBJ whole genome shotgun (WGS) entry which is preliminary data.</text>
</comment>
<reference evidence="1 2" key="1">
    <citation type="submission" date="2019-06" db="EMBL/GenBank/DDBJ databases">
        <title>Genome Sequence of the Brown Rot Fungal Pathogen Monilinia laxa.</title>
        <authorList>
            <person name="De Miccolis Angelini R.M."/>
            <person name="Landi L."/>
            <person name="Abate D."/>
            <person name="Pollastro S."/>
            <person name="Romanazzi G."/>
            <person name="Faretra F."/>
        </authorList>
    </citation>
    <scope>NUCLEOTIDE SEQUENCE [LARGE SCALE GENOMIC DNA]</scope>
    <source>
        <strain evidence="1 2">Mlax316</strain>
    </source>
</reference>
<dbReference type="AlphaFoldDB" id="A0A5N6K1X5"/>
<accession>A0A5N6K1X5</accession>
<keyword evidence="2" id="KW-1185">Reference proteome</keyword>
<sequence length="74" mass="8329">MASSIAFLRLSMILSSEQLACVSVYLSLVCPIHTALLYPIIRSLIQTTIRQDPNIQTPLNLATYFTPFLLLLFE</sequence>
<evidence type="ECO:0000313" key="1">
    <source>
        <dbReference type="EMBL" id="KAB8296163.1"/>
    </source>
</evidence>